<keyword evidence="1" id="KW-0175">Coiled coil</keyword>
<name>A0A413PG77_9FIRM</name>
<evidence type="ECO:0000313" key="2">
    <source>
        <dbReference type="EMBL" id="RGZ75025.1"/>
    </source>
</evidence>
<protein>
    <submittedName>
        <fullName evidence="2">Uncharacterized protein</fullName>
    </submittedName>
</protein>
<accession>A0A413PG77</accession>
<dbReference type="EMBL" id="QSEN01000013">
    <property type="protein sequence ID" value="RGZ75025.1"/>
    <property type="molecule type" value="Genomic_DNA"/>
</dbReference>
<comment type="caution">
    <text evidence="2">The sequence shown here is derived from an EMBL/GenBank/DDBJ whole genome shotgun (WGS) entry which is preliminary data.</text>
</comment>
<organism evidence="2 3">
    <name type="scientific">Agathobacter rectalis</name>
    <dbReference type="NCBI Taxonomy" id="39491"/>
    <lineage>
        <taxon>Bacteria</taxon>
        <taxon>Bacillati</taxon>
        <taxon>Bacillota</taxon>
        <taxon>Clostridia</taxon>
        <taxon>Lachnospirales</taxon>
        <taxon>Lachnospiraceae</taxon>
        <taxon>Agathobacter</taxon>
    </lineage>
</organism>
<dbReference type="Proteomes" id="UP000283431">
    <property type="component" value="Unassembled WGS sequence"/>
</dbReference>
<proteinExistence type="predicted"/>
<reference evidence="2 3" key="1">
    <citation type="submission" date="2018-08" db="EMBL/GenBank/DDBJ databases">
        <title>A genome reference for cultivated species of the human gut microbiota.</title>
        <authorList>
            <person name="Zou Y."/>
            <person name="Xue W."/>
            <person name="Luo G."/>
        </authorList>
    </citation>
    <scope>NUCLEOTIDE SEQUENCE [LARGE SCALE GENOMIC DNA]</scope>
    <source>
        <strain evidence="2 3">AM48-7</strain>
    </source>
</reference>
<gene>
    <name evidence="2" type="ORF">DW975_08790</name>
</gene>
<dbReference type="Pfam" id="PF19645">
    <property type="entry name" value="DUF6148"/>
    <property type="match status" value="1"/>
</dbReference>
<dbReference type="InterPro" id="IPR046146">
    <property type="entry name" value="DUF6148"/>
</dbReference>
<evidence type="ECO:0000256" key="1">
    <source>
        <dbReference type="SAM" id="Coils"/>
    </source>
</evidence>
<sequence>MRQQQKAEKISKLKTRLELYYKREEEMLSGGVQSYGIGTRNATRYQTDLSAIRNAIKEMEDEIASLENKSQRRAVGVVPRDW</sequence>
<dbReference type="AlphaFoldDB" id="A0A413PG77"/>
<evidence type="ECO:0000313" key="3">
    <source>
        <dbReference type="Proteomes" id="UP000283431"/>
    </source>
</evidence>
<feature type="coiled-coil region" evidence="1">
    <location>
        <begin position="42"/>
        <end position="72"/>
    </location>
</feature>